<dbReference type="PANTHER" id="PTHR14374">
    <property type="entry name" value="FOIE GRAS"/>
    <property type="match status" value="1"/>
</dbReference>
<dbReference type="AlphaFoldDB" id="A0A183LH46"/>
<proteinExistence type="predicted"/>
<dbReference type="PANTHER" id="PTHR14374:SF0">
    <property type="entry name" value="TRAFFICKING PROTEIN PARTICLE COMPLEX SUBUNIT 11"/>
    <property type="match status" value="1"/>
</dbReference>
<dbReference type="STRING" id="48269.A0A183LH46"/>
<evidence type="ECO:0000313" key="2">
    <source>
        <dbReference type="Proteomes" id="UP000277204"/>
    </source>
</evidence>
<accession>A0A183LH46</accession>
<dbReference type="InterPro" id="IPR025876">
    <property type="entry name" value="TRAPPC11_C"/>
</dbReference>
<organism evidence="1 2">
    <name type="scientific">Schistosoma margrebowiei</name>
    <dbReference type="NCBI Taxonomy" id="48269"/>
    <lineage>
        <taxon>Eukaryota</taxon>
        <taxon>Metazoa</taxon>
        <taxon>Spiralia</taxon>
        <taxon>Lophotrochozoa</taxon>
        <taxon>Platyhelminthes</taxon>
        <taxon>Trematoda</taxon>
        <taxon>Digenea</taxon>
        <taxon>Strigeidida</taxon>
        <taxon>Schistosomatoidea</taxon>
        <taxon>Schistosomatidae</taxon>
        <taxon>Schistosoma</taxon>
    </lineage>
</organism>
<keyword evidence="2" id="KW-1185">Reference proteome</keyword>
<gene>
    <name evidence="1" type="ORF">SMRZ_LOCUS3121</name>
</gene>
<dbReference type="Pfam" id="PF12742">
    <property type="entry name" value="Gryzun-like"/>
    <property type="match status" value="1"/>
</dbReference>
<protein>
    <submittedName>
        <fullName evidence="1">Uncharacterized protein</fullName>
    </submittedName>
</protein>
<sequence length="672" mass="75193">MVAGDQRLVHTPFVPSGYCNTRAPLVCNQGFPTSLGGISRSTNQVECPTSSLNTPPSTINKPLIGNFSTHQTSQTWSSKFILDSKEKFKVILLCLNPDVLGNQIKVDSIHLCLSPPMVNCHKDIIDELILCTVSWQWNTKSDYHPYVSGRKTIGHKHHNLKKQHDVLHDNVNTISNNNCGLWCKEVVLSVPERRMQKNPIKIESNGFIINHGFPNLPPDWDIIDSRIRTEMHHPSSGLEITMPENVCILANEISQIKLTIRNPTQSDCTKLNLTVRLVPREKDSTEFPDNASNTSTTVSTTTVITNPTVIDNYVIVGSSSELISHISAKNNNSSQKSSSAYFIKKLDDIPSNQSISVTISLCCSSPSLVSNNIQTLSCYLTFSTKILPCEYPDYLLSLSDSLTTETTLVYNVIHESVKLSNNIELSNINNNLVQNIMDQNAMVIQCTQNIETNITILSPFELDYKLLSLTANEISCGSDSHNTCIKNSMYNYRSVIKIVVSTHDDDNMKPYIATTKFTLPTIPVLSLPIQISAELPAYGVMLTPFPITFILSNKTIYPQEAVFQLESIHGFMFSGQQKLKLRLLPDSPHYLNYTLLPLVSGNLKLPRLHVMLERYATLTSNTQNDQPDIHIQLEENLLRQVPTHLIVIPSTDGLFESSEKNPIFNQEEIKNV</sequence>
<name>A0A183LH46_9TREM</name>
<dbReference type="Proteomes" id="UP000277204">
    <property type="component" value="Unassembled WGS sequence"/>
</dbReference>
<dbReference type="EMBL" id="UZAI01000867">
    <property type="protein sequence ID" value="VDO57132.1"/>
    <property type="molecule type" value="Genomic_DNA"/>
</dbReference>
<evidence type="ECO:0000313" key="1">
    <source>
        <dbReference type="EMBL" id="VDO57132.1"/>
    </source>
</evidence>
<reference evidence="1 2" key="1">
    <citation type="submission" date="2018-11" db="EMBL/GenBank/DDBJ databases">
        <authorList>
            <consortium name="Pathogen Informatics"/>
        </authorList>
    </citation>
    <scope>NUCLEOTIDE SEQUENCE [LARGE SCALE GENOMIC DNA]</scope>
    <source>
        <strain evidence="1 2">Zambia</strain>
    </source>
</reference>